<dbReference type="NCBIfam" id="NF000848">
    <property type="entry name" value="PRK00074.1"/>
    <property type="match status" value="1"/>
</dbReference>
<dbReference type="PRINTS" id="PR00097">
    <property type="entry name" value="ANTSNTHASEII"/>
</dbReference>
<dbReference type="PROSITE" id="PS51553">
    <property type="entry name" value="GMPS_ATP_PPASE"/>
    <property type="match status" value="1"/>
</dbReference>
<dbReference type="PROSITE" id="PS51273">
    <property type="entry name" value="GATASE_TYPE_1"/>
    <property type="match status" value="1"/>
</dbReference>
<dbReference type="GO" id="GO:0003921">
    <property type="term" value="F:GMP synthase activity"/>
    <property type="evidence" value="ECO:0007669"/>
    <property type="project" value="InterPro"/>
</dbReference>
<dbReference type="NCBIfam" id="TIGR00888">
    <property type="entry name" value="guaA_Nterm"/>
    <property type="match status" value="1"/>
</dbReference>
<keyword evidence="5 9" id="KW-0332">GMP biosynthesis</keyword>
<dbReference type="RefSeq" id="WP_119315710.1">
    <property type="nucleotide sequence ID" value="NZ_QXDL01000126.1"/>
</dbReference>
<dbReference type="CDD" id="cd01742">
    <property type="entry name" value="GATase1_GMP_Synthase"/>
    <property type="match status" value="1"/>
</dbReference>
<dbReference type="PRINTS" id="PR00099">
    <property type="entry name" value="CPSGATASE"/>
</dbReference>
<dbReference type="SUPFAM" id="SSF52317">
    <property type="entry name" value="Class I glutamine amidotransferase-like"/>
    <property type="match status" value="1"/>
</dbReference>
<dbReference type="EMBL" id="QXDL01000126">
    <property type="protein sequence ID" value="RIH82318.1"/>
    <property type="molecule type" value="Genomic_DNA"/>
</dbReference>
<dbReference type="Gene3D" id="3.40.50.880">
    <property type="match status" value="1"/>
</dbReference>
<keyword evidence="4 9" id="KW-0547">Nucleotide-binding</keyword>
<dbReference type="FunFam" id="3.40.50.880:FF:000001">
    <property type="entry name" value="GMP synthase [glutamine-hydrolyzing]"/>
    <property type="match status" value="1"/>
</dbReference>
<dbReference type="PANTHER" id="PTHR11922">
    <property type="entry name" value="GMP SYNTHASE-RELATED"/>
    <property type="match status" value="1"/>
</dbReference>
<dbReference type="NCBIfam" id="TIGR00884">
    <property type="entry name" value="guaA_Cterm"/>
    <property type="match status" value="1"/>
</dbReference>
<comment type="catalytic activity">
    <reaction evidence="9">
        <text>XMP + L-glutamine + ATP + H2O = GMP + L-glutamate + AMP + diphosphate + 2 H(+)</text>
        <dbReference type="Rhea" id="RHEA:11680"/>
        <dbReference type="ChEBI" id="CHEBI:15377"/>
        <dbReference type="ChEBI" id="CHEBI:15378"/>
        <dbReference type="ChEBI" id="CHEBI:29985"/>
        <dbReference type="ChEBI" id="CHEBI:30616"/>
        <dbReference type="ChEBI" id="CHEBI:33019"/>
        <dbReference type="ChEBI" id="CHEBI:57464"/>
        <dbReference type="ChEBI" id="CHEBI:58115"/>
        <dbReference type="ChEBI" id="CHEBI:58359"/>
        <dbReference type="ChEBI" id="CHEBI:456215"/>
        <dbReference type="EC" id="6.3.5.2"/>
    </reaction>
</comment>
<organism evidence="12 13">
    <name type="scientific">Calidithermus terrae</name>
    <dbReference type="NCBI Taxonomy" id="1408545"/>
    <lineage>
        <taxon>Bacteria</taxon>
        <taxon>Thermotogati</taxon>
        <taxon>Deinococcota</taxon>
        <taxon>Deinococci</taxon>
        <taxon>Thermales</taxon>
        <taxon>Thermaceae</taxon>
        <taxon>Calidithermus</taxon>
    </lineage>
</organism>
<dbReference type="Gene3D" id="3.30.300.10">
    <property type="match status" value="1"/>
</dbReference>
<evidence type="ECO:0000256" key="8">
    <source>
        <dbReference type="ARBA" id="ARBA00022962"/>
    </source>
</evidence>
<keyword evidence="13" id="KW-1185">Reference proteome</keyword>
<dbReference type="InterPro" id="IPR017926">
    <property type="entry name" value="GATASE"/>
</dbReference>
<dbReference type="SUPFAM" id="SSF52402">
    <property type="entry name" value="Adenine nucleotide alpha hydrolases-like"/>
    <property type="match status" value="1"/>
</dbReference>
<proteinExistence type="inferred from homology"/>
<dbReference type="PRINTS" id="PR00096">
    <property type="entry name" value="GATASE"/>
</dbReference>
<dbReference type="Pfam" id="PF00117">
    <property type="entry name" value="GATase"/>
    <property type="match status" value="1"/>
</dbReference>
<dbReference type="InterPro" id="IPR004739">
    <property type="entry name" value="GMP_synth_GATase"/>
</dbReference>
<evidence type="ECO:0000256" key="7">
    <source>
        <dbReference type="ARBA" id="ARBA00022840"/>
    </source>
</evidence>
<comment type="subunit">
    <text evidence="9">Homodimer.</text>
</comment>
<dbReference type="Gene3D" id="3.40.50.620">
    <property type="entry name" value="HUPs"/>
    <property type="match status" value="1"/>
</dbReference>
<comment type="caution">
    <text evidence="12">The sequence shown here is derived from an EMBL/GenBank/DDBJ whole genome shotgun (WGS) entry which is preliminary data.</text>
</comment>
<protein>
    <recommendedName>
        <fullName evidence="9">GMP synthase [glutamine-hydrolyzing]</fullName>
        <ecNumber evidence="9">6.3.5.2</ecNumber>
    </recommendedName>
    <alternativeName>
        <fullName evidence="9">GMP synthetase</fullName>
    </alternativeName>
    <alternativeName>
        <fullName evidence="9">Glutamine amidotransferase</fullName>
    </alternativeName>
</protein>
<evidence type="ECO:0000313" key="13">
    <source>
        <dbReference type="Proteomes" id="UP000265715"/>
    </source>
</evidence>
<evidence type="ECO:0000256" key="3">
    <source>
        <dbReference type="ARBA" id="ARBA00022598"/>
    </source>
</evidence>
<keyword evidence="7 9" id="KW-0067">ATP-binding</keyword>
<keyword evidence="6 9" id="KW-0658">Purine biosynthesis</keyword>
<evidence type="ECO:0000256" key="9">
    <source>
        <dbReference type="HAMAP-Rule" id="MF_00344"/>
    </source>
</evidence>
<evidence type="ECO:0000313" key="12">
    <source>
        <dbReference type="EMBL" id="RIH82318.1"/>
    </source>
</evidence>
<dbReference type="PANTHER" id="PTHR11922:SF2">
    <property type="entry name" value="GMP SYNTHASE [GLUTAMINE-HYDROLYZING]"/>
    <property type="match status" value="1"/>
</dbReference>
<dbReference type="Pfam" id="PF00958">
    <property type="entry name" value="GMP_synt_C"/>
    <property type="match status" value="1"/>
</dbReference>
<dbReference type="HAMAP" id="MF_00344">
    <property type="entry name" value="GMP_synthase"/>
    <property type="match status" value="1"/>
</dbReference>
<sequence>MSVVILDFGSQYTRLIARRVRELRAYSVILPGTASLERVLAERPQAVILSGGPNSVFDPSSPRPAEGLLEQGLPVLGICYGMQYLAMAHGGRVERAGRREYGKAVLTRHEGPLFEGLEGELQMWMSHSDAVTALPEGWRVIAETEENPVAAVAAPDGRTFGVQFHPEVVHSPKGMAVLENFLELAGVRRDWTPEHTLEALIADIRAKVGKDRVLLAVSGGVDSSTLALLLSRAIGSQLTAVFVDHGLLRLNERHEVEQALRPLGDENLRVVDASEQFLRALKGVADPEEKRKIVGREFIRVFEAEARKLSQEGCRWLAQGTLYPDVIESAGGEGAANIKSHHNVGGLPPDLNFELLEPFRYLFKDEVRELALLLGLPEPIRMRHPFPGPGLSIRILGEVTPEKLDVLRRADDIFISALRDWNLYDSVSQALAVLTPLQSVGVIGDERSYGYVLGLRAVSTADFMTADWARLPLDFLDEVARKITRQVPEVGRVVYDITSKPPATIEWE</sequence>
<evidence type="ECO:0000256" key="10">
    <source>
        <dbReference type="PROSITE-ProRule" id="PRU00886"/>
    </source>
</evidence>
<evidence type="ECO:0000256" key="4">
    <source>
        <dbReference type="ARBA" id="ARBA00022741"/>
    </source>
</evidence>
<dbReference type="InterPro" id="IPR001674">
    <property type="entry name" value="GMP_synth_C"/>
</dbReference>
<name>A0A399EEI0_9DEIN</name>
<feature type="active site" evidence="9">
    <location>
        <position position="165"/>
    </location>
</feature>
<feature type="domain" description="GMPS ATP-PPase" evidence="11">
    <location>
        <begin position="191"/>
        <end position="383"/>
    </location>
</feature>
<dbReference type="InterPro" id="IPR014729">
    <property type="entry name" value="Rossmann-like_a/b/a_fold"/>
</dbReference>
<dbReference type="Proteomes" id="UP000265715">
    <property type="component" value="Unassembled WGS sequence"/>
</dbReference>
<dbReference type="FunFam" id="3.30.300.10:FF:000002">
    <property type="entry name" value="GMP synthase [glutamine-hydrolyzing]"/>
    <property type="match status" value="1"/>
</dbReference>
<evidence type="ECO:0000256" key="1">
    <source>
        <dbReference type="ARBA" id="ARBA00002332"/>
    </source>
</evidence>
<dbReference type="AlphaFoldDB" id="A0A399EEI0"/>
<dbReference type="InterPro" id="IPR029062">
    <property type="entry name" value="Class_I_gatase-like"/>
</dbReference>
<keyword evidence="8 9" id="KW-0315">Glutamine amidotransferase</keyword>
<feature type="active site" evidence="9">
    <location>
        <position position="167"/>
    </location>
</feature>
<keyword evidence="3 9" id="KW-0436">Ligase</keyword>
<comment type="function">
    <text evidence="1 9">Catalyzes the synthesis of GMP from XMP.</text>
</comment>
<comment type="pathway">
    <text evidence="2 9">Purine metabolism; GMP biosynthesis; GMP from XMP (L-Gln route): step 1/1.</text>
</comment>
<gene>
    <name evidence="9 12" type="primary">guaA</name>
    <name evidence="12" type="ORF">Mterra_02719</name>
</gene>
<evidence type="ECO:0000256" key="6">
    <source>
        <dbReference type="ARBA" id="ARBA00022755"/>
    </source>
</evidence>
<dbReference type="EC" id="6.3.5.2" evidence="9"/>
<dbReference type="SUPFAM" id="SSF54810">
    <property type="entry name" value="GMP synthetase C-terminal dimerisation domain"/>
    <property type="match status" value="1"/>
</dbReference>
<evidence type="ECO:0000256" key="5">
    <source>
        <dbReference type="ARBA" id="ARBA00022749"/>
    </source>
</evidence>
<evidence type="ECO:0000256" key="2">
    <source>
        <dbReference type="ARBA" id="ARBA00005153"/>
    </source>
</evidence>
<dbReference type="OrthoDB" id="9802219at2"/>
<dbReference type="InterPro" id="IPR025777">
    <property type="entry name" value="GMPS_ATP_PPase_dom"/>
</dbReference>
<dbReference type="UniPathway" id="UPA00189">
    <property type="reaction ID" value="UER00296"/>
</dbReference>
<reference evidence="12 13" key="1">
    <citation type="submission" date="2018-08" db="EMBL/GenBank/DDBJ databases">
        <title>Meiothermus terrae DSM 26712 genome sequencing project.</title>
        <authorList>
            <person name="Da Costa M.S."/>
            <person name="Albuquerque L."/>
            <person name="Raposo P."/>
            <person name="Froufe H.J.C."/>
            <person name="Barroso C.S."/>
            <person name="Egas C."/>
        </authorList>
    </citation>
    <scope>NUCLEOTIDE SEQUENCE [LARGE SCALE GENOMIC DNA]</scope>
    <source>
        <strain evidence="12 13">DSM 26712</strain>
    </source>
</reference>
<dbReference type="CDD" id="cd01997">
    <property type="entry name" value="GMP_synthase_C"/>
    <property type="match status" value="1"/>
</dbReference>
<feature type="binding site" evidence="10">
    <location>
        <begin position="218"/>
        <end position="224"/>
    </location>
    <ligand>
        <name>ATP</name>
        <dbReference type="ChEBI" id="CHEBI:30616"/>
    </ligand>
</feature>
<accession>A0A399EEI0</accession>
<evidence type="ECO:0000259" key="11">
    <source>
        <dbReference type="PROSITE" id="PS51553"/>
    </source>
</evidence>
<dbReference type="GO" id="GO:0005829">
    <property type="term" value="C:cytosol"/>
    <property type="evidence" value="ECO:0007669"/>
    <property type="project" value="TreeGrafter"/>
</dbReference>
<feature type="active site" description="Nucleophile" evidence="9">
    <location>
        <position position="79"/>
    </location>
</feature>
<dbReference type="GO" id="GO:0005524">
    <property type="term" value="F:ATP binding"/>
    <property type="evidence" value="ECO:0007669"/>
    <property type="project" value="UniProtKB-UniRule"/>
</dbReference>
<dbReference type="InterPro" id="IPR022955">
    <property type="entry name" value="GMP_synthase"/>
</dbReference>